<evidence type="ECO:0000313" key="2">
    <source>
        <dbReference type="EMBL" id="ODR96598.1"/>
    </source>
</evidence>
<proteinExistence type="predicted"/>
<protein>
    <submittedName>
        <fullName evidence="2">Uncharacterized protein</fullName>
    </submittedName>
</protein>
<feature type="region of interest" description="Disordered" evidence="1">
    <location>
        <begin position="27"/>
        <end position="85"/>
    </location>
</feature>
<dbReference type="AlphaFoldDB" id="A0A1E3VSU2"/>
<feature type="compositionally biased region" description="Polar residues" evidence="1">
    <location>
        <begin position="43"/>
        <end position="61"/>
    </location>
</feature>
<keyword evidence="3" id="KW-1185">Reference proteome</keyword>
<reference evidence="2 3" key="1">
    <citation type="journal article" date="2016" name="Environ. Microbiol.">
        <title>New Methyloceanibacter diversity from North Sea sediments includes methanotroph containing solely the soluble methane monooxygenase.</title>
        <authorList>
            <person name="Vekeman B."/>
            <person name="Kerckhof F.M."/>
            <person name="Cremers G."/>
            <person name="de Vos P."/>
            <person name="Vandamme P."/>
            <person name="Boon N."/>
            <person name="Op den Camp H.J."/>
            <person name="Heylen K."/>
        </authorList>
    </citation>
    <scope>NUCLEOTIDE SEQUENCE [LARGE SCALE GENOMIC DNA]</scope>
    <source>
        <strain evidence="2 3">R-67176</strain>
    </source>
</reference>
<evidence type="ECO:0000313" key="3">
    <source>
        <dbReference type="Proteomes" id="UP000094172"/>
    </source>
</evidence>
<sequence>MLTKLTPEQRAQADRFVDAYEGATVSEVKPLGEPQPAAALDSGQEQSLKPSPSSQTVSPQNAAPEGAAGTTQPKSQTTTHPKGTQ</sequence>
<feature type="compositionally biased region" description="Polar residues" evidence="1">
    <location>
        <begin position="69"/>
        <end position="85"/>
    </location>
</feature>
<organism evidence="2 3">
    <name type="scientific">Methyloceanibacter stevinii</name>
    <dbReference type="NCBI Taxonomy" id="1774970"/>
    <lineage>
        <taxon>Bacteria</taxon>
        <taxon>Pseudomonadati</taxon>
        <taxon>Pseudomonadota</taxon>
        <taxon>Alphaproteobacteria</taxon>
        <taxon>Hyphomicrobiales</taxon>
        <taxon>Hyphomicrobiaceae</taxon>
        <taxon>Methyloceanibacter</taxon>
    </lineage>
</organism>
<name>A0A1E3VSU2_9HYPH</name>
<accession>A0A1E3VSU2</accession>
<dbReference type="RefSeq" id="WP_069443556.1">
    <property type="nucleotide sequence ID" value="NZ_LPWE01000004.1"/>
</dbReference>
<evidence type="ECO:0000256" key="1">
    <source>
        <dbReference type="SAM" id="MobiDB-lite"/>
    </source>
</evidence>
<comment type="caution">
    <text evidence="2">The sequence shown here is derived from an EMBL/GenBank/DDBJ whole genome shotgun (WGS) entry which is preliminary data.</text>
</comment>
<dbReference type="Proteomes" id="UP000094172">
    <property type="component" value="Unassembled WGS sequence"/>
</dbReference>
<dbReference type="EMBL" id="LPWE01000004">
    <property type="protein sequence ID" value="ODR96598.1"/>
    <property type="molecule type" value="Genomic_DNA"/>
</dbReference>
<gene>
    <name evidence="2" type="ORF">AUC70_15180</name>
</gene>
<dbReference type="STRING" id="1774970.AUC70_15180"/>